<evidence type="ECO:0000256" key="2">
    <source>
        <dbReference type="ARBA" id="ARBA00023315"/>
    </source>
</evidence>
<dbReference type="AlphaFoldDB" id="A0AA87ZE82"/>
<dbReference type="Proteomes" id="UP001187192">
    <property type="component" value="Unassembled WGS sequence"/>
</dbReference>
<dbReference type="Pfam" id="PF02458">
    <property type="entry name" value="Transferase"/>
    <property type="match status" value="1"/>
</dbReference>
<keyword evidence="2" id="KW-0012">Acyltransferase</keyword>
<feature type="region of interest" description="Disordered" evidence="3">
    <location>
        <begin position="255"/>
        <end position="274"/>
    </location>
</feature>
<evidence type="ECO:0000256" key="1">
    <source>
        <dbReference type="ARBA" id="ARBA00022679"/>
    </source>
</evidence>
<dbReference type="Gene3D" id="3.30.559.10">
    <property type="entry name" value="Chloramphenicol acetyltransferase-like domain"/>
    <property type="match status" value="2"/>
</dbReference>
<evidence type="ECO:0000313" key="4">
    <source>
        <dbReference type="EMBL" id="GMN25921.1"/>
    </source>
</evidence>
<sequence>MWSSQLIGNDKRVRRRFDLLSGDHVCEAALLHPVIPKLNVTETGASVLALQITLFPDRGFGIGLTCHRAFLDGKSTTMFMKSWADICRSEKPVLPPELTPLFDRSFIRYPDGLDLFHVKKWFALTKLTLADIAKLREKLLSSWDKPEKLRLTSLALTYSYIALRILRVTEDDFGVGKKNKFLLGFAVDFRSRLKPAFPENYFGNFMGLVASYGDLIKTLKESADEEPLTMVAAERRSGGVAGVRGLGGGFRVGKARVGGHSADGQDQSDGHWRH</sequence>
<dbReference type="InterPro" id="IPR051504">
    <property type="entry name" value="Plant_metabolite_acyltrans"/>
</dbReference>
<comment type="caution">
    <text evidence="4">The sequence shown here is derived from an EMBL/GenBank/DDBJ whole genome shotgun (WGS) entry which is preliminary data.</text>
</comment>
<dbReference type="InterPro" id="IPR023213">
    <property type="entry name" value="CAT-like_dom_sf"/>
</dbReference>
<accession>A0AA87ZE82</accession>
<name>A0AA87ZE82_FICCA</name>
<protein>
    <submittedName>
        <fullName evidence="4">Uncharacterized protein</fullName>
    </submittedName>
</protein>
<keyword evidence="5" id="KW-1185">Reference proteome</keyword>
<reference evidence="4" key="1">
    <citation type="submission" date="2023-07" db="EMBL/GenBank/DDBJ databases">
        <title>draft genome sequence of fig (Ficus carica).</title>
        <authorList>
            <person name="Takahashi T."/>
            <person name="Nishimura K."/>
        </authorList>
    </citation>
    <scope>NUCLEOTIDE SEQUENCE</scope>
</reference>
<keyword evidence="1" id="KW-0808">Transferase</keyword>
<dbReference type="PANTHER" id="PTHR31625">
    <property type="match status" value="1"/>
</dbReference>
<evidence type="ECO:0000256" key="3">
    <source>
        <dbReference type="SAM" id="MobiDB-lite"/>
    </source>
</evidence>
<dbReference type="GO" id="GO:0016747">
    <property type="term" value="F:acyltransferase activity, transferring groups other than amino-acyl groups"/>
    <property type="evidence" value="ECO:0007669"/>
    <property type="project" value="UniProtKB-ARBA"/>
</dbReference>
<proteinExistence type="predicted"/>
<evidence type="ECO:0000313" key="5">
    <source>
        <dbReference type="Proteomes" id="UP001187192"/>
    </source>
</evidence>
<dbReference type="EMBL" id="BTGU01005603">
    <property type="protein sequence ID" value="GMN25921.1"/>
    <property type="molecule type" value="Genomic_DNA"/>
</dbReference>
<gene>
    <name evidence="4" type="ORF">TIFTF001_047763</name>
</gene>
<organism evidence="4 5">
    <name type="scientific">Ficus carica</name>
    <name type="common">Common fig</name>
    <dbReference type="NCBI Taxonomy" id="3494"/>
    <lineage>
        <taxon>Eukaryota</taxon>
        <taxon>Viridiplantae</taxon>
        <taxon>Streptophyta</taxon>
        <taxon>Embryophyta</taxon>
        <taxon>Tracheophyta</taxon>
        <taxon>Spermatophyta</taxon>
        <taxon>Magnoliopsida</taxon>
        <taxon>eudicotyledons</taxon>
        <taxon>Gunneridae</taxon>
        <taxon>Pentapetalae</taxon>
        <taxon>rosids</taxon>
        <taxon>fabids</taxon>
        <taxon>Rosales</taxon>
        <taxon>Moraceae</taxon>
        <taxon>Ficeae</taxon>
        <taxon>Ficus</taxon>
    </lineage>
</organism>